<keyword evidence="7" id="KW-0371">Homeobox</keyword>
<keyword evidence="12" id="KW-1185">Reference proteome</keyword>
<dbReference type="FunFam" id="2.10.110.10:FF:000136">
    <property type="entry name" value="LIM domain family"/>
    <property type="match status" value="1"/>
</dbReference>
<organism evidence="11 12">
    <name type="scientific">Pinctada imbricata</name>
    <name type="common">Atlantic pearl-oyster</name>
    <name type="synonym">Pinctada martensii</name>
    <dbReference type="NCBI Taxonomy" id="66713"/>
    <lineage>
        <taxon>Eukaryota</taxon>
        <taxon>Metazoa</taxon>
        <taxon>Spiralia</taxon>
        <taxon>Lophotrochozoa</taxon>
        <taxon>Mollusca</taxon>
        <taxon>Bivalvia</taxon>
        <taxon>Autobranchia</taxon>
        <taxon>Pteriomorphia</taxon>
        <taxon>Pterioida</taxon>
        <taxon>Pterioidea</taxon>
        <taxon>Pteriidae</taxon>
        <taxon>Pinctada</taxon>
    </lineage>
</organism>
<evidence type="ECO:0000256" key="1">
    <source>
        <dbReference type="ARBA" id="ARBA00004123"/>
    </source>
</evidence>
<dbReference type="InterPro" id="IPR050945">
    <property type="entry name" value="LMO_RBTN_TF"/>
</dbReference>
<dbReference type="PANTHER" id="PTHR45787:SF13">
    <property type="entry name" value="LD11652P"/>
    <property type="match status" value="1"/>
</dbReference>
<dbReference type="PROSITE" id="PS50023">
    <property type="entry name" value="LIM_DOMAIN_2"/>
    <property type="match status" value="2"/>
</dbReference>
<comment type="caution">
    <text evidence="11">The sequence shown here is derived from an EMBL/GenBank/DDBJ whole genome shotgun (WGS) entry which is preliminary data.</text>
</comment>
<dbReference type="InterPro" id="IPR001781">
    <property type="entry name" value="Znf_LIM"/>
</dbReference>
<comment type="subcellular location">
    <subcellularLocation>
        <location evidence="1">Nucleus</location>
    </subcellularLocation>
</comment>
<proteinExistence type="predicted"/>
<protein>
    <recommendedName>
        <fullName evidence="10">LIM zinc-binding domain-containing protein</fullName>
    </recommendedName>
</protein>
<gene>
    <name evidence="11" type="ORF">FSP39_008378</name>
</gene>
<evidence type="ECO:0000256" key="3">
    <source>
        <dbReference type="ARBA" id="ARBA00022737"/>
    </source>
</evidence>
<dbReference type="GO" id="GO:0005634">
    <property type="term" value="C:nucleus"/>
    <property type="evidence" value="ECO:0007669"/>
    <property type="project" value="UniProtKB-SubCell"/>
</dbReference>
<dbReference type="Pfam" id="PF00412">
    <property type="entry name" value="LIM"/>
    <property type="match status" value="2"/>
</dbReference>
<evidence type="ECO:0000256" key="9">
    <source>
        <dbReference type="PROSITE-ProRule" id="PRU00125"/>
    </source>
</evidence>
<reference evidence="11" key="1">
    <citation type="submission" date="2019-08" db="EMBL/GenBank/DDBJ databases">
        <title>The improved chromosome-level genome for the pearl oyster Pinctada fucata martensii using PacBio sequencing and Hi-C.</title>
        <authorList>
            <person name="Zheng Z."/>
        </authorList>
    </citation>
    <scope>NUCLEOTIDE SEQUENCE</scope>
    <source>
        <strain evidence="11">ZZ-2019</strain>
        <tissue evidence="11">Adductor muscle</tissue>
    </source>
</reference>
<evidence type="ECO:0000313" key="11">
    <source>
        <dbReference type="EMBL" id="KAK3087613.1"/>
    </source>
</evidence>
<dbReference type="AlphaFoldDB" id="A0AA89BN60"/>
<keyword evidence="8" id="KW-0539">Nucleus</keyword>
<feature type="domain" description="LIM zinc-binding" evidence="10">
    <location>
        <begin position="19"/>
        <end position="80"/>
    </location>
</feature>
<accession>A0AA89BN60</accession>
<dbReference type="Gene3D" id="2.10.110.10">
    <property type="entry name" value="Cysteine Rich Protein"/>
    <property type="match status" value="2"/>
</dbReference>
<dbReference type="PANTHER" id="PTHR45787">
    <property type="entry name" value="LD11652P"/>
    <property type="match status" value="1"/>
</dbReference>
<dbReference type="SUPFAM" id="SSF57716">
    <property type="entry name" value="Glucocorticoid receptor-like (DNA-binding domain)"/>
    <property type="match status" value="3"/>
</dbReference>
<evidence type="ECO:0000256" key="8">
    <source>
        <dbReference type="ARBA" id="ARBA00023242"/>
    </source>
</evidence>
<dbReference type="GO" id="GO:0003677">
    <property type="term" value="F:DNA binding"/>
    <property type="evidence" value="ECO:0007669"/>
    <property type="project" value="UniProtKB-KW"/>
</dbReference>
<dbReference type="FunFam" id="2.10.110.10:FF:000006">
    <property type="entry name" value="LIM homeobox transcription factor 1-beta"/>
    <property type="match status" value="1"/>
</dbReference>
<evidence type="ECO:0000256" key="7">
    <source>
        <dbReference type="ARBA" id="ARBA00023155"/>
    </source>
</evidence>
<dbReference type="SMART" id="SM00132">
    <property type="entry name" value="LIM"/>
    <property type="match status" value="2"/>
</dbReference>
<sequence>MVNGNLSGSDVSFNGGAVKACGGCGGRIHDRFLLHAMDRYWHTECLKCSCCQTTLEQLGTCFARSGMILCKNDYMRLFGSGGSCASCGQNIPAHEMVMRVHGNTYHLKCFTCVACNTQLTPGNRYAIINGNIVCEQDYPKVTKAQVGGSSRNSTKIHGMMTKI</sequence>
<keyword evidence="3" id="KW-0677">Repeat</keyword>
<keyword evidence="2 9" id="KW-0479">Metal-binding</keyword>
<dbReference type="GO" id="GO:0046872">
    <property type="term" value="F:metal ion binding"/>
    <property type="evidence" value="ECO:0007669"/>
    <property type="project" value="UniProtKB-KW"/>
</dbReference>
<keyword evidence="6" id="KW-0238">DNA-binding</keyword>
<dbReference type="PROSITE" id="PS00478">
    <property type="entry name" value="LIM_DOMAIN_1"/>
    <property type="match status" value="1"/>
</dbReference>
<evidence type="ECO:0000256" key="5">
    <source>
        <dbReference type="ARBA" id="ARBA00023038"/>
    </source>
</evidence>
<evidence type="ECO:0000259" key="10">
    <source>
        <dbReference type="PROSITE" id="PS50023"/>
    </source>
</evidence>
<evidence type="ECO:0000313" key="12">
    <source>
        <dbReference type="Proteomes" id="UP001186944"/>
    </source>
</evidence>
<evidence type="ECO:0000256" key="4">
    <source>
        <dbReference type="ARBA" id="ARBA00022833"/>
    </source>
</evidence>
<keyword evidence="5 9" id="KW-0440">LIM domain</keyword>
<feature type="domain" description="LIM zinc-binding" evidence="10">
    <location>
        <begin position="82"/>
        <end position="144"/>
    </location>
</feature>
<evidence type="ECO:0000256" key="6">
    <source>
        <dbReference type="ARBA" id="ARBA00023125"/>
    </source>
</evidence>
<keyword evidence="4 9" id="KW-0862">Zinc</keyword>
<evidence type="ECO:0000256" key="2">
    <source>
        <dbReference type="ARBA" id="ARBA00022723"/>
    </source>
</evidence>
<name>A0AA89BN60_PINIB</name>
<dbReference type="Proteomes" id="UP001186944">
    <property type="component" value="Unassembled WGS sequence"/>
</dbReference>
<dbReference type="EMBL" id="VSWD01000011">
    <property type="protein sequence ID" value="KAK3087613.1"/>
    <property type="molecule type" value="Genomic_DNA"/>
</dbReference>